<comment type="similarity">
    <text evidence="1 2">Belongs to the anti-sigma-factor antagonist family.</text>
</comment>
<dbReference type="PANTHER" id="PTHR33495">
    <property type="entry name" value="ANTI-SIGMA FACTOR ANTAGONIST TM_1081-RELATED-RELATED"/>
    <property type="match status" value="1"/>
</dbReference>
<keyword evidence="5" id="KW-1185">Reference proteome</keyword>
<dbReference type="AlphaFoldDB" id="A0A7U4M201"/>
<sequence>MIEIQKDESFFVILSHRLDAMNADEAKETVDKKLVDIDRDIVIDVSDLDYISSAGLQVILKCAKLAQENDKECFLKGAHGTVKEIFQVSGFLTFLKEIE</sequence>
<dbReference type="Pfam" id="PF01740">
    <property type="entry name" value="STAS"/>
    <property type="match status" value="1"/>
</dbReference>
<evidence type="ECO:0000259" key="3">
    <source>
        <dbReference type="PROSITE" id="PS50801"/>
    </source>
</evidence>
<proteinExistence type="inferred from homology"/>
<dbReference type="EMBL" id="CP011308">
    <property type="protein sequence ID" value="AKF25249.1"/>
    <property type="molecule type" value="Genomic_DNA"/>
</dbReference>
<evidence type="ECO:0000256" key="2">
    <source>
        <dbReference type="RuleBase" id="RU003749"/>
    </source>
</evidence>
<evidence type="ECO:0000313" key="4">
    <source>
        <dbReference type="EMBL" id="AKF25249.1"/>
    </source>
</evidence>
<dbReference type="NCBIfam" id="TIGR00377">
    <property type="entry name" value="ant_ant_sig"/>
    <property type="match status" value="1"/>
</dbReference>
<organism evidence="4 5">
    <name type="scientific">Sulfurovum lithotrophicum</name>
    <dbReference type="NCBI Taxonomy" id="206403"/>
    <lineage>
        <taxon>Bacteria</taxon>
        <taxon>Pseudomonadati</taxon>
        <taxon>Campylobacterota</taxon>
        <taxon>Epsilonproteobacteria</taxon>
        <taxon>Campylobacterales</taxon>
        <taxon>Sulfurovaceae</taxon>
        <taxon>Sulfurovum</taxon>
    </lineage>
</organism>
<dbReference type="InterPro" id="IPR003658">
    <property type="entry name" value="Anti-sigma_ant"/>
</dbReference>
<reference evidence="5" key="2">
    <citation type="journal article" date="2017" name="Stand. Genomic Sci.">
        <title>Complete genome sequence of the sulfur-oxidizing chemolithoautotrophic Sulfurovum lithotrophicum 42BKTT.</title>
        <authorList>
            <person name="Jeon W."/>
            <person name="Priscilla L."/>
            <person name="Park G."/>
            <person name="Lee H."/>
            <person name="Lee N."/>
            <person name="Lee D."/>
            <person name="Kwon H."/>
            <person name="Ahn I."/>
            <person name="Lee C."/>
            <person name="Lee H."/>
            <person name="Ahn J."/>
        </authorList>
    </citation>
    <scope>NUCLEOTIDE SEQUENCE [LARGE SCALE GENOMIC DNA]</scope>
    <source>
        <strain evidence="5">ATCC BAA-797 / 42BKT</strain>
    </source>
</reference>
<dbReference type="Gene3D" id="3.30.750.24">
    <property type="entry name" value="STAS domain"/>
    <property type="match status" value="1"/>
</dbReference>
<dbReference type="Proteomes" id="UP000034444">
    <property type="component" value="Chromosome"/>
</dbReference>
<dbReference type="OrthoDB" id="280847at2"/>
<dbReference type="PROSITE" id="PS50801">
    <property type="entry name" value="STAS"/>
    <property type="match status" value="1"/>
</dbReference>
<dbReference type="InterPro" id="IPR002645">
    <property type="entry name" value="STAS_dom"/>
</dbReference>
<evidence type="ECO:0000256" key="1">
    <source>
        <dbReference type="ARBA" id="ARBA00009013"/>
    </source>
</evidence>
<dbReference type="RefSeq" id="WP_046551327.1">
    <property type="nucleotide sequence ID" value="NZ_CP011308.1"/>
</dbReference>
<dbReference type="CDD" id="cd07043">
    <property type="entry name" value="STAS_anti-anti-sigma_factors"/>
    <property type="match status" value="1"/>
</dbReference>
<dbReference type="KEGG" id="slh:YH65_07470"/>
<dbReference type="GO" id="GO:0043856">
    <property type="term" value="F:anti-sigma factor antagonist activity"/>
    <property type="evidence" value="ECO:0007669"/>
    <property type="project" value="InterPro"/>
</dbReference>
<dbReference type="SUPFAM" id="SSF52091">
    <property type="entry name" value="SpoIIaa-like"/>
    <property type="match status" value="1"/>
</dbReference>
<dbReference type="InterPro" id="IPR036513">
    <property type="entry name" value="STAS_dom_sf"/>
</dbReference>
<reference evidence="4 5" key="1">
    <citation type="submission" date="2015-04" db="EMBL/GenBank/DDBJ databases">
        <title>Complete genome sequence of Sulfurovum lithotrophicum ATCC BAA-797T.</title>
        <authorList>
            <person name="Ahn J."/>
            <person name="Park G."/>
            <person name="Jeon W."/>
            <person name="Jang Y."/>
            <person name="Jang M."/>
            <person name="Lee H."/>
            <person name="Lee H."/>
        </authorList>
    </citation>
    <scope>NUCLEOTIDE SEQUENCE [LARGE SCALE GENOMIC DNA]</scope>
    <source>
        <strain evidence="5">ATCC BAA-797 / 42BKT</strain>
    </source>
</reference>
<feature type="domain" description="STAS" evidence="3">
    <location>
        <begin position="18"/>
        <end position="99"/>
    </location>
</feature>
<evidence type="ECO:0000313" key="5">
    <source>
        <dbReference type="Proteomes" id="UP000034444"/>
    </source>
</evidence>
<name>A0A7U4M201_9BACT</name>
<protein>
    <recommendedName>
        <fullName evidence="2">Anti-sigma factor antagonist</fullName>
    </recommendedName>
</protein>
<accession>A0A7U4M201</accession>
<gene>
    <name evidence="4" type="ORF">YH65_07470</name>
</gene>